<comment type="caution">
    <text evidence="2">The sequence shown here is derived from an EMBL/GenBank/DDBJ whole genome shotgun (WGS) entry which is preliminary data.</text>
</comment>
<reference evidence="2" key="1">
    <citation type="submission" date="2021-01" db="EMBL/GenBank/DDBJ databases">
        <title>Rhizobium sp. strain KVB221 16S ribosomal RNA gene Genome sequencing and assembly.</title>
        <authorList>
            <person name="Kang M."/>
        </authorList>
    </citation>
    <scope>NUCLEOTIDE SEQUENCE</scope>
    <source>
        <strain evidence="2">KVB221</strain>
    </source>
</reference>
<feature type="region of interest" description="Disordered" evidence="1">
    <location>
        <begin position="47"/>
        <end position="83"/>
    </location>
</feature>
<dbReference type="AlphaFoldDB" id="A0A936YQU2"/>
<gene>
    <name evidence="2" type="ORF">JJB09_12600</name>
</gene>
<keyword evidence="3" id="KW-1185">Reference proteome</keyword>
<feature type="compositionally biased region" description="Basic residues" evidence="1">
    <location>
        <begin position="73"/>
        <end position="83"/>
    </location>
</feature>
<organism evidence="2 3">
    <name type="scientific">Rhizobium setariae</name>
    <dbReference type="NCBI Taxonomy" id="2801340"/>
    <lineage>
        <taxon>Bacteria</taxon>
        <taxon>Pseudomonadati</taxon>
        <taxon>Pseudomonadota</taxon>
        <taxon>Alphaproteobacteria</taxon>
        <taxon>Hyphomicrobiales</taxon>
        <taxon>Rhizobiaceae</taxon>
        <taxon>Rhizobium/Agrobacterium group</taxon>
        <taxon>Rhizobium</taxon>
    </lineage>
</organism>
<evidence type="ECO:0000313" key="2">
    <source>
        <dbReference type="EMBL" id="MBL0372866.1"/>
    </source>
</evidence>
<sequence length="83" mass="9403">MTRTEEEIRKKAYAIWESEGRPEGQHHRHWLEALRDSERSSVQLAPAIVKAKKPSRAKVTSAAELDVTPATKKSTRARKPPQS</sequence>
<dbReference type="EMBL" id="JAEQNC010000006">
    <property type="protein sequence ID" value="MBL0372866.1"/>
    <property type="molecule type" value="Genomic_DNA"/>
</dbReference>
<evidence type="ECO:0000256" key="1">
    <source>
        <dbReference type="SAM" id="MobiDB-lite"/>
    </source>
</evidence>
<proteinExistence type="predicted"/>
<dbReference type="RefSeq" id="WP_201658341.1">
    <property type="nucleotide sequence ID" value="NZ_JAEQNC010000006.1"/>
</dbReference>
<protein>
    <submittedName>
        <fullName evidence="2">DUF2934 domain-containing protein</fullName>
    </submittedName>
</protein>
<dbReference type="Pfam" id="PF11154">
    <property type="entry name" value="DUF2934"/>
    <property type="match status" value="1"/>
</dbReference>
<accession>A0A936YQU2</accession>
<dbReference type="Proteomes" id="UP000633219">
    <property type="component" value="Unassembled WGS sequence"/>
</dbReference>
<dbReference type="InterPro" id="IPR021327">
    <property type="entry name" value="DUF2934"/>
</dbReference>
<name>A0A936YQU2_9HYPH</name>
<evidence type="ECO:0000313" key="3">
    <source>
        <dbReference type="Proteomes" id="UP000633219"/>
    </source>
</evidence>